<feature type="transmembrane region" description="Helical" evidence="2">
    <location>
        <begin position="62"/>
        <end position="84"/>
    </location>
</feature>
<keyword evidence="2" id="KW-0812">Transmembrane</keyword>
<evidence type="ECO:0000256" key="2">
    <source>
        <dbReference type="SAM" id="Phobius"/>
    </source>
</evidence>
<dbReference type="AlphaFoldDB" id="A0A4P7GKH8"/>
<dbReference type="RefSeq" id="WP_135075943.1">
    <property type="nucleotide sequence ID" value="NZ_CP038267.1"/>
</dbReference>
<name>A0A4P7GKH8_9ACTN</name>
<proteinExistence type="predicted"/>
<dbReference type="Proteomes" id="UP000294894">
    <property type="component" value="Chromosome"/>
</dbReference>
<evidence type="ECO:0000256" key="1">
    <source>
        <dbReference type="SAM" id="MobiDB-lite"/>
    </source>
</evidence>
<feature type="compositionally biased region" description="Basic and acidic residues" evidence="1">
    <location>
        <begin position="199"/>
        <end position="212"/>
    </location>
</feature>
<keyword evidence="2" id="KW-1133">Transmembrane helix</keyword>
<sequence>MVDTFGYWWADRVDGLHHRRRQWRHLVGRVGEGRASVRYVWAERLRRLRHPRWRRGRRPGRLTGPVTALGTWFAGLGSTVAGWFSRFGHGTTAWFSRVGHGTTGWLAGFGSALAGVGRWFSRLGHGTTGWFARVGHGTTGWVAARRTTAAGWVSDLPVKRLGIAAASLVVVAGLVTLATHLPDTSERADPGAEQVAAGPDREGRPVRNDRAQRLTGPGLTTAGIHLSVAPDEFGDLEVVERIITPEPITSLPLAAPPPVPDSEGPTARLVGLQVAADDSPVPVAWSGVVDQDRVLTLPQAATHLELRYRVVDADERSTSAPPGRATLSLRPAGSRALTSAPTVVEVHGAVVHTLVCVEAPKDRRLCGVDDPEGWHTEPVTAATSNVLALVDLPTPTR</sequence>
<evidence type="ECO:0000313" key="4">
    <source>
        <dbReference type="Proteomes" id="UP000294894"/>
    </source>
</evidence>
<gene>
    <name evidence="3" type="ORF">EXE57_07690</name>
</gene>
<feature type="transmembrane region" description="Helical" evidence="2">
    <location>
        <begin position="104"/>
        <end position="121"/>
    </location>
</feature>
<dbReference type="EMBL" id="CP038267">
    <property type="protein sequence ID" value="QBR92181.1"/>
    <property type="molecule type" value="Genomic_DNA"/>
</dbReference>
<feature type="region of interest" description="Disordered" evidence="1">
    <location>
        <begin position="183"/>
        <end position="217"/>
    </location>
</feature>
<feature type="transmembrane region" description="Helical" evidence="2">
    <location>
        <begin position="161"/>
        <end position="181"/>
    </location>
</feature>
<keyword evidence="2" id="KW-0472">Membrane</keyword>
<dbReference type="KEGG" id="noy:EXE57_07690"/>
<accession>A0A4P7GKH8</accession>
<protein>
    <submittedName>
        <fullName evidence="3">Uncharacterized protein</fullName>
    </submittedName>
</protein>
<organism evidence="3 4">
    <name type="scientific">Nocardioides euryhalodurans</name>
    <dbReference type="NCBI Taxonomy" id="2518370"/>
    <lineage>
        <taxon>Bacteria</taxon>
        <taxon>Bacillati</taxon>
        <taxon>Actinomycetota</taxon>
        <taxon>Actinomycetes</taxon>
        <taxon>Propionibacteriales</taxon>
        <taxon>Nocardioidaceae</taxon>
        <taxon>Nocardioides</taxon>
    </lineage>
</organism>
<reference evidence="3 4" key="1">
    <citation type="submission" date="2019-03" db="EMBL/GenBank/DDBJ databases">
        <title>Three New Species of Nocardioides, Nocardioides euryhalodurans sp. nov., Nocardioides seonyuensis sp. nov. and Nocardioides eburneoflavus sp. nov., Iolated from Soil.</title>
        <authorList>
            <person name="Roh S.G."/>
            <person name="Lee C."/>
            <person name="Kim M.-K."/>
            <person name="Kim S.B."/>
        </authorList>
    </citation>
    <scope>NUCLEOTIDE SEQUENCE [LARGE SCALE GENOMIC DNA]</scope>
    <source>
        <strain evidence="3 4">MMS17-SY117</strain>
    </source>
</reference>
<evidence type="ECO:0000313" key="3">
    <source>
        <dbReference type="EMBL" id="QBR92181.1"/>
    </source>
</evidence>
<keyword evidence="4" id="KW-1185">Reference proteome</keyword>